<evidence type="ECO:0000256" key="1">
    <source>
        <dbReference type="SAM" id="MobiDB-lite"/>
    </source>
</evidence>
<evidence type="ECO:0000313" key="3">
    <source>
        <dbReference type="Proteomes" id="UP000030392"/>
    </source>
</evidence>
<feature type="compositionally biased region" description="Basic and acidic residues" evidence="1">
    <location>
        <begin position="61"/>
        <end position="74"/>
    </location>
</feature>
<evidence type="ECO:0000313" key="2">
    <source>
        <dbReference type="EMBL" id="KGG19545.1"/>
    </source>
</evidence>
<dbReference type="AlphaFoldDB" id="A0A0A2C3V8"/>
<name>A0A0A2C3V8_PROMR</name>
<dbReference type="Proteomes" id="UP000030392">
    <property type="component" value="Unassembled WGS sequence"/>
</dbReference>
<dbReference type="EMBL" id="JNAX01000015">
    <property type="protein sequence ID" value="KGG19545.1"/>
    <property type="molecule type" value="Genomic_DNA"/>
</dbReference>
<accession>A0A0A2C3V8</accession>
<dbReference type="RefSeq" id="WP_036907171.1">
    <property type="nucleotide sequence ID" value="NZ_CP138967.1"/>
</dbReference>
<proteinExistence type="predicted"/>
<feature type="region of interest" description="Disordered" evidence="1">
    <location>
        <begin position="52"/>
        <end position="74"/>
    </location>
</feature>
<evidence type="ECO:0008006" key="4">
    <source>
        <dbReference type="Google" id="ProtNLM"/>
    </source>
</evidence>
<organism evidence="2 3">
    <name type="scientific">Prochlorococcus marinus str. PAC1</name>
    <dbReference type="NCBI Taxonomy" id="59924"/>
    <lineage>
        <taxon>Bacteria</taxon>
        <taxon>Bacillati</taxon>
        <taxon>Cyanobacteriota</taxon>
        <taxon>Cyanophyceae</taxon>
        <taxon>Synechococcales</taxon>
        <taxon>Prochlorococcaceae</taxon>
        <taxon>Prochlorococcus</taxon>
    </lineage>
</organism>
<comment type="caution">
    <text evidence="2">The sequence shown here is derived from an EMBL/GenBank/DDBJ whole genome shotgun (WGS) entry which is preliminary data.</text>
</comment>
<gene>
    <name evidence="2" type="ORF">EV03_1930</name>
</gene>
<reference evidence="3" key="1">
    <citation type="journal article" date="2014" name="Sci. Data">
        <title>Genomes of diverse isolates of the marine cyanobacterium Prochlorococcus.</title>
        <authorList>
            <person name="Biller S."/>
            <person name="Berube P."/>
            <person name="Thompson J."/>
            <person name="Kelly L."/>
            <person name="Roggensack S."/>
            <person name="Awad L."/>
            <person name="Roache-Johnson K."/>
            <person name="Ding H."/>
            <person name="Giovannoni S.J."/>
            <person name="Moore L.R."/>
            <person name="Chisholm S.W."/>
        </authorList>
    </citation>
    <scope>NUCLEOTIDE SEQUENCE [LARGE SCALE GENOMIC DNA]</scope>
    <source>
        <strain evidence="3">PAC1</strain>
    </source>
</reference>
<sequence>MAGPKRDEAKSILSYVRQELRYMDEDLRNDGLLPELSSLRSVYEQLSTLLELSDGRRKKKEKPEFPEDKKHSIK</sequence>
<protein>
    <recommendedName>
        <fullName evidence="4">Protein family PM-1</fullName>
    </recommendedName>
</protein>